<evidence type="ECO:0000313" key="4">
    <source>
        <dbReference type="Proteomes" id="UP000887116"/>
    </source>
</evidence>
<evidence type="ECO:0000313" key="2">
    <source>
        <dbReference type="EMBL" id="GFQ99985.1"/>
    </source>
</evidence>
<evidence type="ECO:0000313" key="3">
    <source>
        <dbReference type="EMBL" id="GFR33908.1"/>
    </source>
</evidence>
<proteinExistence type="predicted"/>
<reference evidence="3" key="1">
    <citation type="submission" date="2020-07" db="EMBL/GenBank/DDBJ databases">
        <title>Multicomponent nature underlies the extraordinary mechanical properties of spider dragline silk.</title>
        <authorList>
            <person name="Kono N."/>
            <person name="Nakamura H."/>
            <person name="Mori M."/>
            <person name="Yoshida Y."/>
            <person name="Ohtoshi R."/>
            <person name="Malay A.D."/>
            <person name="Moran D.A.P."/>
            <person name="Tomita M."/>
            <person name="Numata K."/>
            <person name="Arakawa K."/>
        </authorList>
    </citation>
    <scope>NUCLEOTIDE SEQUENCE</scope>
</reference>
<feature type="domain" description="N-acetyltransferase" evidence="1">
    <location>
        <begin position="109"/>
        <end position="241"/>
    </location>
</feature>
<name>A0A8X6JPL9_TRICU</name>
<dbReference type="EMBL" id="BMAO01025071">
    <property type="protein sequence ID" value="GFQ99985.1"/>
    <property type="molecule type" value="Genomic_DNA"/>
</dbReference>
<dbReference type="InterPro" id="IPR016181">
    <property type="entry name" value="Acyl_CoA_acyltransferase"/>
</dbReference>
<dbReference type="GO" id="GO:0016747">
    <property type="term" value="F:acyltransferase activity, transferring groups other than amino-acyl groups"/>
    <property type="evidence" value="ECO:0007669"/>
    <property type="project" value="InterPro"/>
</dbReference>
<dbReference type="OrthoDB" id="47374at2759"/>
<evidence type="ECO:0000259" key="1">
    <source>
        <dbReference type="PROSITE" id="PS51186"/>
    </source>
</evidence>
<dbReference type="Gene3D" id="3.40.630.30">
    <property type="match status" value="1"/>
</dbReference>
<comment type="caution">
    <text evidence="3">The sequence shown here is derived from an EMBL/GenBank/DDBJ whole genome shotgun (WGS) entry which is preliminary data.</text>
</comment>
<protein>
    <submittedName>
        <fullName evidence="3">N-acetyltransferase domain-containing protein</fullName>
    </submittedName>
</protein>
<dbReference type="CDD" id="cd04301">
    <property type="entry name" value="NAT_SF"/>
    <property type="match status" value="1"/>
</dbReference>
<gene>
    <name evidence="3" type="primary">BGO07_04045</name>
    <name evidence="2" type="ORF">TNCT_451661</name>
    <name evidence="3" type="ORF">TNCT_650141</name>
</gene>
<dbReference type="Pfam" id="PF00583">
    <property type="entry name" value="Acetyltransf_1"/>
    <property type="match status" value="1"/>
</dbReference>
<dbReference type="AlphaFoldDB" id="A0A8X6JPL9"/>
<sequence length="241" mass="27692">MLEKIKQNTFGHFRYLPEAAGFNVKTDQNLTIINCGLGSSMFNIVCGNCYTEKVQNIVNEFECQPFAWWIIESKILSRKLLEHGFITETEGRAMLCDLTNFESSANQLIKIDQVLNRDRLEHFIKVLETYDTTARSFYEKLTEPLLNQQEKLFVGYENDIPVVIAILFISGDTAGIFSLVTEENKRGLGYGTEMMNHLMDTARKIGTRYATLSASSDSGYRIYERLGFLTFGQFECFEWRS</sequence>
<dbReference type="Proteomes" id="UP000887116">
    <property type="component" value="Unassembled WGS sequence"/>
</dbReference>
<dbReference type="InterPro" id="IPR000182">
    <property type="entry name" value="GNAT_dom"/>
</dbReference>
<dbReference type="EMBL" id="BMAO01029767">
    <property type="protein sequence ID" value="GFR33908.1"/>
    <property type="molecule type" value="Genomic_DNA"/>
</dbReference>
<accession>A0A8X6JPL9</accession>
<dbReference type="PROSITE" id="PS51186">
    <property type="entry name" value="GNAT"/>
    <property type="match status" value="1"/>
</dbReference>
<keyword evidence="4" id="KW-1185">Reference proteome</keyword>
<organism evidence="3 4">
    <name type="scientific">Trichonephila clavata</name>
    <name type="common">Joro spider</name>
    <name type="synonym">Nephila clavata</name>
    <dbReference type="NCBI Taxonomy" id="2740835"/>
    <lineage>
        <taxon>Eukaryota</taxon>
        <taxon>Metazoa</taxon>
        <taxon>Ecdysozoa</taxon>
        <taxon>Arthropoda</taxon>
        <taxon>Chelicerata</taxon>
        <taxon>Arachnida</taxon>
        <taxon>Araneae</taxon>
        <taxon>Araneomorphae</taxon>
        <taxon>Entelegynae</taxon>
        <taxon>Araneoidea</taxon>
        <taxon>Nephilidae</taxon>
        <taxon>Trichonephila</taxon>
    </lineage>
</organism>
<dbReference type="SUPFAM" id="SSF55729">
    <property type="entry name" value="Acyl-CoA N-acyltransferases (Nat)"/>
    <property type="match status" value="1"/>
</dbReference>